<sequence length="295" mass="31541">MKIFVTGATGFVGTAVVQELLRAGHHVTGLARSDEAEQKLKTAGVEVHRGSLEDTDGLRQAARAADGIIHLGFIHDFSNYAASAEIDRKAILAMGSELEGTKKPIVLTSGTLLLQPASGQLGTEQDHISTHATRHSEAAADELFQRGVHASVVRLAPTVHGEGDHGFIHTLIELARTKGASAYVGDGSNRWSAVHRLDAAVLFRKAVEQAAAGSRLHGVDEGSIAFKTIAETIGRHLNVPVVSIPTEQAAAHFGWINFAASADTPISSELTRQWLDWHPSHQGLLDDLEAGHYFK</sequence>
<dbReference type="RefSeq" id="WP_347326315.1">
    <property type="nucleotide sequence ID" value="NZ_JBCGUH010000010.1"/>
</dbReference>
<name>A0ABW4RDT7_9BACL</name>
<dbReference type="SUPFAM" id="SSF51735">
    <property type="entry name" value="NAD(P)-binding Rossmann-fold domains"/>
    <property type="match status" value="1"/>
</dbReference>
<comment type="caution">
    <text evidence="2">The sequence shown here is derived from an EMBL/GenBank/DDBJ whole genome shotgun (WGS) entry which is preliminary data.</text>
</comment>
<dbReference type="CDD" id="cd05262">
    <property type="entry name" value="SDR_a7"/>
    <property type="match status" value="1"/>
</dbReference>
<dbReference type="PANTHER" id="PTHR48079">
    <property type="entry name" value="PROTEIN YEEZ"/>
    <property type="match status" value="1"/>
</dbReference>
<dbReference type="Proteomes" id="UP001597233">
    <property type="component" value="Unassembled WGS sequence"/>
</dbReference>
<dbReference type="Pfam" id="PF13460">
    <property type="entry name" value="NAD_binding_10"/>
    <property type="match status" value="1"/>
</dbReference>
<dbReference type="InterPro" id="IPR036291">
    <property type="entry name" value="NAD(P)-bd_dom_sf"/>
</dbReference>
<protein>
    <submittedName>
        <fullName evidence="2">SDR family oxidoreductase</fullName>
    </submittedName>
</protein>
<dbReference type="Gene3D" id="3.40.50.720">
    <property type="entry name" value="NAD(P)-binding Rossmann-like Domain"/>
    <property type="match status" value="1"/>
</dbReference>
<organism evidence="2 3">
    <name type="scientific">Paenibacillus wenxiniae</name>
    <dbReference type="NCBI Taxonomy" id="1636843"/>
    <lineage>
        <taxon>Bacteria</taxon>
        <taxon>Bacillati</taxon>
        <taxon>Bacillota</taxon>
        <taxon>Bacilli</taxon>
        <taxon>Bacillales</taxon>
        <taxon>Paenibacillaceae</taxon>
        <taxon>Paenibacillus</taxon>
    </lineage>
</organism>
<evidence type="ECO:0000313" key="3">
    <source>
        <dbReference type="Proteomes" id="UP001597233"/>
    </source>
</evidence>
<keyword evidence="3" id="KW-1185">Reference proteome</keyword>
<feature type="domain" description="NAD(P)-binding" evidence="1">
    <location>
        <begin position="7"/>
        <end position="159"/>
    </location>
</feature>
<dbReference type="InterPro" id="IPR016040">
    <property type="entry name" value="NAD(P)-bd_dom"/>
</dbReference>
<proteinExistence type="predicted"/>
<evidence type="ECO:0000313" key="2">
    <source>
        <dbReference type="EMBL" id="MFD1884353.1"/>
    </source>
</evidence>
<gene>
    <name evidence="2" type="ORF">ACFSC9_02360</name>
</gene>
<evidence type="ECO:0000259" key="1">
    <source>
        <dbReference type="Pfam" id="PF13460"/>
    </source>
</evidence>
<accession>A0ABW4RDT7</accession>
<dbReference type="InterPro" id="IPR051783">
    <property type="entry name" value="NAD(P)-dependent_oxidoreduct"/>
</dbReference>
<dbReference type="EMBL" id="JBHUEH010000009">
    <property type="protein sequence ID" value="MFD1884353.1"/>
    <property type="molecule type" value="Genomic_DNA"/>
</dbReference>
<dbReference type="PANTHER" id="PTHR48079:SF9">
    <property type="entry name" value="PUTATIVE-RELATED"/>
    <property type="match status" value="1"/>
</dbReference>
<reference evidence="3" key="1">
    <citation type="journal article" date="2019" name="Int. J. Syst. Evol. Microbiol.">
        <title>The Global Catalogue of Microorganisms (GCM) 10K type strain sequencing project: providing services to taxonomists for standard genome sequencing and annotation.</title>
        <authorList>
            <consortium name="The Broad Institute Genomics Platform"/>
            <consortium name="The Broad Institute Genome Sequencing Center for Infectious Disease"/>
            <person name="Wu L."/>
            <person name="Ma J."/>
        </authorList>
    </citation>
    <scope>NUCLEOTIDE SEQUENCE [LARGE SCALE GENOMIC DNA]</scope>
    <source>
        <strain evidence="3">CCUG 54950</strain>
    </source>
</reference>